<dbReference type="RefSeq" id="WP_346224546.1">
    <property type="nucleotide sequence ID" value="NZ_JBDJAW010000003.1"/>
</dbReference>
<dbReference type="EMBL" id="JBDJAW010000003">
    <property type="protein sequence ID" value="MEN3534445.1"/>
    <property type="molecule type" value="Genomic_DNA"/>
</dbReference>
<sequence>MRATLLIVALVASVSGCGVVPRPVARTAGAPTPAVVTSPPASPDASPTPSAAAAGLTAPEARRALREWVRRYNATLRARKWWRRNDRVDALFVEAAMHEAVLERNRWRTR</sequence>
<protein>
    <submittedName>
        <fullName evidence="2">Uncharacterized protein</fullName>
    </submittedName>
</protein>
<keyword evidence="3" id="KW-1185">Reference proteome</keyword>
<evidence type="ECO:0000313" key="2">
    <source>
        <dbReference type="EMBL" id="MEN3534445.1"/>
    </source>
</evidence>
<proteinExistence type="predicted"/>
<gene>
    <name evidence="2" type="ORF">AAH991_04950</name>
</gene>
<organism evidence="2 3">
    <name type="scientific">Microbispora maris</name>
    <dbReference type="NCBI Taxonomy" id="3144104"/>
    <lineage>
        <taxon>Bacteria</taxon>
        <taxon>Bacillati</taxon>
        <taxon>Actinomycetota</taxon>
        <taxon>Actinomycetes</taxon>
        <taxon>Streptosporangiales</taxon>
        <taxon>Streptosporangiaceae</taxon>
        <taxon>Microbispora</taxon>
    </lineage>
</organism>
<reference evidence="2 3" key="1">
    <citation type="submission" date="2024-05" db="EMBL/GenBank/DDBJ databases">
        <title>Microbispora sp.ZYX-F-249.</title>
        <authorList>
            <person name="Xie H."/>
        </authorList>
    </citation>
    <scope>NUCLEOTIDE SEQUENCE [LARGE SCALE GENOMIC DNA]</scope>
    <source>
        <strain evidence="2 3">ZYX-F-249</strain>
    </source>
</reference>
<dbReference type="PROSITE" id="PS51257">
    <property type="entry name" value="PROKAR_LIPOPROTEIN"/>
    <property type="match status" value="1"/>
</dbReference>
<comment type="caution">
    <text evidence="2">The sequence shown here is derived from an EMBL/GenBank/DDBJ whole genome shotgun (WGS) entry which is preliminary data.</text>
</comment>
<accession>A0ABV0AGH4</accession>
<evidence type="ECO:0000313" key="3">
    <source>
        <dbReference type="Proteomes" id="UP001447516"/>
    </source>
</evidence>
<evidence type="ECO:0000256" key="1">
    <source>
        <dbReference type="SAM" id="MobiDB-lite"/>
    </source>
</evidence>
<feature type="region of interest" description="Disordered" evidence="1">
    <location>
        <begin position="24"/>
        <end position="57"/>
    </location>
</feature>
<name>A0ABV0AGH4_9ACTN</name>
<dbReference type="Proteomes" id="UP001447516">
    <property type="component" value="Unassembled WGS sequence"/>
</dbReference>